<organism evidence="2 3">
    <name type="scientific">Hexamita inflata</name>
    <dbReference type="NCBI Taxonomy" id="28002"/>
    <lineage>
        <taxon>Eukaryota</taxon>
        <taxon>Metamonada</taxon>
        <taxon>Diplomonadida</taxon>
        <taxon>Hexamitidae</taxon>
        <taxon>Hexamitinae</taxon>
        <taxon>Hexamita</taxon>
    </lineage>
</organism>
<dbReference type="Proteomes" id="UP001642409">
    <property type="component" value="Unassembled WGS sequence"/>
</dbReference>
<keyword evidence="1" id="KW-0732">Signal</keyword>
<feature type="signal peptide" evidence="1">
    <location>
        <begin position="1"/>
        <end position="16"/>
    </location>
</feature>
<keyword evidence="3" id="KW-1185">Reference proteome</keyword>
<feature type="chain" id="PRO_5045632628" evidence="1">
    <location>
        <begin position="17"/>
        <end position="715"/>
    </location>
</feature>
<evidence type="ECO:0000256" key="1">
    <source>
        <dbReference type="SAM" id="SignalP"/>
    </source>
</evidence>
<reference evidence="2 3" key="1">
    <citation type="submission" date="2024-07" db="EMBL/GenBank/DDBJ databases">
        <authorList>
            <person name="Akdeniz Z."/>
        </authorList>
    </citation>
    <scope>NUCLEOTIDE SEQUENCE [LARGE SCALE GENOMIC DNA]</scope>
</reference>
<proteinExistence type="predicted"/>
<protein>
    <submittedName>
        <fullName evidence="2">Uncharacterized protein</fullName>
    </submittedName>
</protein>
<evidence type="ECO:0000313" key="3">
    <source>
        <dbReference type="Proteomes" id="UP001642409"/>
    </source>
</evidence>
<sequence>MFIVLNVLHLTVIQHGIVNHNVQIKAKQNDINYEMFQLYIPETRFDDQNSPYYSLIVNYRATVEMELIICTFSIYEQCIHDDNAHNYINITGSIQIDNYAIKFNLTDTDKIFVIFRLLDNNIDGSVTFQAQSVIVMTPQIQIMNIKANQDLYLMLVKCNDPTLQLVIDQSAMFCMEANAHIDKLSCINPQSGRSSYFINNPDMIIQKVYMNPNCYINNSVHIGYQKHYIFTQEIQNSSYYGKISSQIFDTSNNWIETTQQPINSLTSSDITIISHATVSTPIMPWTTDKIPYLEVWFLVSKTLNQLKENNITIIKSNMVFHNNISRAVSNMQNLSYSLAFIGGVDSHYFQVTNKYDSVGDSCVVKNGWCQLIIDYISQIGVADNILYYVIFENFQSTILYAPQHNIEPNIIVHDIVAQNSSRYYRMKTKDISEGKLKITSNDSIAPINVIVSTKINLPQINDSSVQVVNGIGNVEIVINNDSFSSGDMFIHVQNGANLDIQVQISFLTSTVIQEIIINQIEKVIQLKKDVNVIAGVKIPYPIITPANNGITAAYFSQIVFQTQATLPIGCEVTFDSFGSVRSFRYATLLFSFSALSVVSFSVEITAEGLYDNEFIYLNITSQCDAKLQIISAAAHQLDNNVDTILVVMPLKSFFVHEVVADIDRIIKIQSIQKFSGTLYVCPYQNSLSITIHISNPKLLKLLFQYELFQYRDSIN</sequence>
<dbReference type="EMBL" id="CAXDID020000026">
    <property type="protein sequence ID" value="CAL5991060.1"/>
    <property type="molecule type" value="Genomic_DNA"/>
</dbReference>
<comment type="caution">
    <text evidence="2">The sequence shown here is derived from an EMBL/GenBank/DDBJ whole genome shotgun (WGS) entry which is preliminary data.</text>
</comment>
<gene>
    <name evidence="2" type="ORF">HINF_LOCUS11892</name>
</gene>
<evidence type="ECO:0000313" key="2">
    <source>
        <dbReference type="EMBL" id="CAL5991060.1"/>
    </source>
</evidence>
<name>A0ABP1HF98_9EUKA</name>
<accession>A0ABP1HF98</accession>